<evidence type="ECO:0000259" key="2">
    <source>
        <dbReference type="PROSITE" id="PS50110"/>
    </source>
</evidence>
<feature type="domain" description="Response regulatory" evidence="2">
    <location>
        <begin position="6"/>
        <end position="123"/>
    </location>
</feature>
<dbReference type="PROSITE" id="PS50110">
    <property type="entry name" value="RESPONSE_REGULATORY"/>
    <property type="match status" value="1"/>
</dbReference>
<dbReference type="PANTHER" id="PTHR44591">
    <property type="entry name" value="STRESS RESPONSE REGULATOR PROTEIN 1"/>
    <property type="match status" value="1"/>
</dbReference>
<dbReference type="Pfam" id="PF00072">
    <property type="entry name" value="Response_reg"/>
    <property type="match status" value="1"/>
</dbReference>
<dbReference type="PANTHER" id="PTHR44591:SF3">
    <property type="entry name" value="RESPONSE REGULATORY DOMAIN-CONTAINING PROTEIN"/>
    <property type="match status" value="1"/>
</dbReference>
<accession>A0A0F9VTH6</accession>
<keyword evidence="1" id="KW-0597">Phosphoprotein</keyword>
<gene>
    <name evidence="3" type="ORF">LCGC14_0096660</name>
</gene>
<dbReference type="Gene3D" id="3.40.50.2300">
    <property type="match status" value="1"/>
</dbReference>
<dbReference type="SUPFAM" id="SSF52172">
    <property type="entry name" value="CheY-like"/>
    <property type="match status" value="1"/>
</dbReference>
<dbReference type="AlphaFoldDB" id="A0A0F9VTH6"/>
<dbReference type="InterPro" id="IPR050595">
    <property type="entry name" value="Bact_response_regulator"/>
</dbReference>
<dbReference type="InterPro" id="IPR011006">
    <property type="entry name" value="CheY-like_superfamily"/>
</dbReference>
<proteinExistence type="predicted"/>
<evidence type="ECO:0000256" key="1">
    <source>
        <dbReference type="ARBA" id="ARBA00022553"/>
    </source>
</evidence>
<protein>
    <recommendedName>
        <fullName evidence="2">Response regulatory domain-containing protein</fullName>
    </recommendedName>
</protein>
<organism evidence="3">
    <name type="scientific">marine sediment metagenome</name>
    <dbReference type="NCBI Taxonomy" id="412755"/>
    <lineage>
        <taxon>unclassified sequences</taxon>
        <taxon>metagenomes</taxon>
        <taxon>ecological metagenomes</taxon>
    </lineage>
</organism>
<dbReference type="GO" id="GO:0000160">
    <property type="term" value="P:phosphorelay signal transduction system"/>
    <property type="evidence" value="ECO:0007669"/>
    <property type="project" value="InterPro"/>
</dbReference>
<dbReference type="InterPro" id="IPR001789">
    <property type="entry name" value="Sig_transdc_resp-reg_receiver"/>
</dbReference>
<reference evidence="3" key="1">
    <citation type="journal article" date="2015" name="Nature">
        <title>Complex archaea that bridge the gap between prokaryotes and eukaryotes.</title>
        <authorList>
            <person name="Spang A."/>
            <person name="Saw J.H."/>
            <person name="Jorgensen S.L."/>
            <person name="Zaremba-Niedzwiedzka K."/>
            <person name="Martijn J."/>
            <person name="Lind A.E."/>
            <person name="van Eijk R."/>
            <person name="Schleper C."/>
            <person name="Guy L."/>
            <person name="Ettema T.J."/>
        </authorList>
    </citation>
    <scope>NUCLEOTIDE SEQUENCE</scope>
</reference>
<dbReference type="SMART" id="SM00448">
    <property type="entry name" value="REC"/>
    <property type="match status" value="1"/>
</dbReference>
<evidence type="ECO:0000313" key="3">
    <source>
        <dbReference type="EMBL" id="KKO03253.1"/>
    </source>
</evidence>
<dbReference type="EMBL" id="LAZR01000027">
    <property type="protein sequence ID" value="KKO03253.1"/>
    <property type="molecule type" value="Genomic_DNA"/>
</dbReference>
<sequence length="130" mass="14126">MSSLERILYVEDDPDIQTVASLALEVVGGFKVKVCSSGRQALEEVVLFAPDLILLDVMMPGMDGPSTLVALRQLPGLEKVPVAFMTAKVHPHEVDQLMALGVESVIAKPFDPMTLSSQVHSIWEQARGKL</sequence>
<name>A0A0F9VTH6_9ZZZZ</name>
<comment type="caution">
    <text evidence="3">The sequence shown here is derived from an EMBL/GenBank/DDBJ whole genome shotgun (WGS) entry which is preliminary data.</text>
</comment>